<dbReference type="Proteomes" id="UP001558652">
    <property type="component" value="Unassembled WGS sequence"/>
</dbReference>
<accession>A0ABD0YHM9</accession>
<protein>
    <submittedName>
        <fullName evidence="2">Uncharacterized protein</fullName>
    </submittedName>
</protein>
<dbReference type="EMBL" id="JBFDAA010000013">
    <property type="protein sequence ID" value="KAL1122577.1"/>
    <property type="molecule type" value="Genomic_DNA"/>
</dbReference>
<evidence type="ECO:0000256" key="1">
    <source>
        <dbReference type="SAM" id="MobiDB-lite"/>
    </source>
</evidence>
<dbReference type="AlphaFoldDB" id="A0ABD0YHM9"/>
<sequence>MASKRQSMVCENKKQETTELDSEPTVVRRCSGPKRLGPHEVPIPAPQGGKVLQGSTEDLAEESSGEDVGWRLPVIATRRVLGREDEPSVLEMDLDVYSICSLGNMIQSDEIRLLRRLYIS</sequence>
<comment type="caution">
    <text evidence="2">The sequence shown here is derived from an EMBL/GenBank/DDBJ whole genome shotgun (WGS) entry which is preliminary data.</text>
</comment>
<proteinExistence type="predicted"/>
<keyword evidence="3" id="KW-1185">Reference proteome</keyword>
<organism evidence="2 3">
    <name type="scientific">Ranatra chinensis</name>
    <dbReference type="NCBI Taxonomy" id="642074"/>
    <lineage>
        <taxon>Eukaryota</taxon>
        <taxon>Metazoa</taxon>
        <taxon>Ecdysozoa</taxon>
        <taxon>Arthropoda</taxon>
        <taxon>Hexapoda</taxon>
        <taxon>Insecta</taxon>
        <taxon>Pterygota</taxon>
        <taxon>Neoptera</taxon>
        <taxon>Paraneoptera</taxon>
        <taxon>Hemiptera</taxon>
        <taxon>Heteroptera</taxon>
        <taxon>Panheteroptera</taxon>
        <taxon>Nepomorpha</taxon>
        <taxon>Nepidae</taxon>
        <taxon>Ranatrinae</taxon>
        <taxon>Ranatra</taxon>
    </lineage>
</organism>
<name>A0ABD0YHM9_9HEMI</name>
<evidence type="ECO:0000313" key="3">
    <source>
        <dbReference type="Proteomes" id="UP001558652"/>
    </source>
</evidence>
<reference evidence="2 3" key="1">
    <citation type="submission" date="2024-07" db="EMBL/GenBank/DDBJ databases">
        <title>Chromosome-level genome assembly of the water stick insect Ranatra chinensis (Heteroptera: Nepidae).</title>
        <authorList>
            <person name="Liu X."/>
        </authorList>
    </citation>
    <scope>NUCLEOTIDE SEQUENCE [LARGE SCALE GENOMIC DNA]</scope>
    <source>
        <strain evidence="2">Cailab_2021Rc</strain>
        <tissue evidence="2">Muscle</tissue>
    </source>
</reference>
<evidence type="ECO:0000313" key="2">
    <source>
        <dbReference type="EMBL" id="KAL1122577.1"/>
    </source>
</evidence>
<feature type="region of interest" description="Disordered" evidence="1">
    <location>
        <begin position="1"/>
        <end position="27"/>
    </location>
</feature>
<gene>
    <name evidence="2" type="ORF">AAG570_002907</name>
</gene>